<name>A0AAW9R426_9GAMM</name>
<dbReference type="Proteomes" id="UP001364472">
    <property type="component" value="Unassembled WGS sequence"/>
</dbReference>
<keyword evidence="2" id="KW-1185">Reference proteome</keyword>
<dbReference type="PANTHER" id="PTHR43235:SF1">
    <property type="entry name" value="GLUTAMINE AMIDOTRANSFERASE PB2B2.05-RELATED"/>
    <property type="match status" value="1"/>
</dbReference>
<sequence length="262" mass="28561">MTTRPLLIGVSPRILRQTPPELGAHGKTLQYLGQSVAHWIMALGAACVMLPTVEREGAIRRAEIHTRDFAAMLDGLVLQGGSDIDPALYGESRRHIVGAVDCVRDRFELDLIHAFVMQEKPVLGICRGMQLINVAFGGTLHQDLIADGVTHVSHADLPRYDDYHHDLLLSDGGVLSRWHGGATRGVVNSIHHQGVARLADGFVPVAHAPDGVPEAIWRDAPGFVLGVQWHPEFHDGSDPTLLDADPMMRAFLDAARARREAA</sequence>
<proteinExistence type="predicted"/>
<dbReference type="Pfam" id="PF07722">
    <property type="entry name" value="Peptidase_C26"/>
    <property type="match status" value="1"/>
</dbReference>
<dbReference type="Gene3D" id="3.40.50.880">
    <property type="match status" value="1"/>
</dbReference>
<accession>A0AAW9R426</accession>
<dbReference type="InterPro" id="IPR011697">
    <property type="entry name" value="Peptidase_C26"/>
</dbReference>
<gene>
    <name evidence="1" type="ORF">WB794_04450</name>
</gene>
<dbReference type="GO" id="GO:0033969">
    <property type="term" value="F:gamma-glutamyl-gamma-aminobutyrate hydrolase activity"/>
    <property type="evidence" value="ECO:0007669"/>
    <property type="project" value="TreeGrafter"/>
</dbReference>
<dbReference type="InterPro" id="IPR044668">
    <property type="entry name" value="PuuD-like"/>
</dbReference>
<dbReference type="AlphaFoldDB" id="A0AAW9R426"/>
<reference evidence="1 2" key="1">
    <citation type="journal article" date="2016" name="Antonie Van Leeuwenhoek">
        <title>Denitratimonas tolerans gen. nov., sp. nov., a denitrifying bacterium isolated from a bioreactor for tannery wastewater treatment.</title>
        <authorList>
            <person name="Han S.I."/>
            <person name="Kim J.O."/>
            <person name="Lee Y.R."/>
            <person name="Ekpeghere K.I."/>
            <person name="Koh S.C."/>
            <person name="Whang K.S."/>
        </authorList>
    </citation>
    <scope>NUCLEOTIDE SEQUENCE [LARGE SCALE GENOMIC DNA]</scope>
    <source>
        <strain evidence="1 2">KACC 17565</strain>
    </source>
</reference>
<dbReference type="CDD" id="cd01745">
    <property type="entry name" value="GATase1_2"/>
    <property type="match status" value="1"/>
</dbReference>
<dbReference type="GO" id="GO:0006598">
    <property type="term" value="P:polyamine catabolic process"/>
    <property type="evidence" value="ECO:0007669"/>
    <property type="project" value="TreeGrafter"/>
</dbReference>
<evidence type="ECO:0000313" key="1">
    <source>
        <dbReference type="EMBL" id="MEJ1248928.1"/>
    </source>
</evidence>
<evidence type="ECO:0000313" key="2">
    <source>
        <dbReference type="Proteomes" id="UP001364472"/>
    </source>
</evidence>
<comment type="caution">
    <text evidence="1">The sequence shown here is derived from an EMBL/GenBank/DDBJ whole genome shotgun (WGS) entry which is preliminary data.</text>
</comment>
<dbReference type="EMBL" id="JBBDHC010000004">
    <property type="protein sequence ID" value="MEJ1248928.1"/>
    <property type="molecule type" value="Genomic_DNA"/>
</dbReference>
<dbReference type="GO" id="GO:0005829">
    <property type="term" value="C:cytosol"/>
    <property type="evidence" value="ECO:0007669"/>
    <property type="project" value="TreeGrafter"/>
</dbReference>
<dbReference type="SUPFAM" id="SSF52317">
    <property type="entry name" value="Class I glutamine amidotransferase-like"/>
    <property type="match status" value="1"/>
</dbReference>
<dbReference type="InterPro" id="IPR029062">
    <property type="entry name" value="Class_I_gatase-like"/>
</dbReference>
<dbReference type="PANTHER" id="PTHR43235">
    <property type="entry name" value="GLUTAMINE AMIDOTRANSFERASE PB2B2.05-RELATED"/>
    <property type="match status" value="1"/>
</dbReference>
<organism evidence="1 2">
    <name type="scientific">Denitratimonas tolerans</name>
    <dbReference type="NCBI Taxonomy" id="1338420"/>
    <lineage>
        <taxon>Bacteria</taxon>
        <taxon>Pseudomonadati</taxon>
        <taxon>Pseudomonadota</taxon>
        <taxon>Gammaproteobacteria</taxon>
        <taxon>Lysobacterales</taxon>
        <taxon>Lysobacteraceae</taxon>
        <taxon>Denitratimonas</taxon>
    </lineage>
</organism>
<keyword evidence="1" id="KW-0315">Glutamine amidotransferase</keyword>
<dbReference type="RefSeq" id="WP_337334645.1">
    <property type="nucleotide sequence ID" value="NZ_JBBDHC010000004.1"/>
</dbReference>
<protein>
    <submittedName>
        <fullName evidence="1">Type 1 glutamine amidotransferase</fullName>
    </submittedName>
</protein>
<dbReference type="PROSITE" id="PS51273">
    <property type="entry name" value="GATASE_TYPE_1"/>
    <property type="match status" value="1"/>
</dbReference>